<reference evidence="3 4" key="1">
    <citation type="submission" date="2020-08" db="EMBL/GenBank/DDBJ databases">
        <title>Genomic Encyclopedia of Type Strains, Phase IV (KMG-IV): sequencing the most valuable type-strain genomes for metagenomic binning, comparative biology and taxonomic classification.</title>
        <authorList>
            <person name="Goeker M."/>
        </authorList>
    </citation>
    <scope>NUCLEOTIDE SEQUENCE [LARGE SCALE GENOMIC DNA]</scope>
    <source>
        <strain evidence="3 4">YIM 65646</strain>
    </source>
</reference>
<dbReference type="Proteomes" id="UP000548476">
    <property type="component" value="Unassembled WGS sequence"/>
</dbReference>
<dbReference type="EMBL" id="JACHGT010000003">
    <property type="protein sequence ID" value="MBB6033767.1"/>
    <property type="molecule type" value="Genomic_DNA"/>
</dbReference>
<dbReference type="RefSeq" id="WP_184786632.1">
    <property type="nucleotide sequence ID" value="NZ_BONT01000013.1"/>
</dbReference>
<evidence type="ECO:0000259" key="2">
    <source>
        <dbReference type="Pfam" id="PF07364"/>
    </source>
</evidence>
<dbReference type="InterPro" id="IPR010799">
    <property type="entry name" value="MlrC_C"/>
</dbReference>
<dbReference type="PIRSF" id="PIRSF012702">
    <property type="entry name" value="UCP012702"/>
    <property type="match status" value="1"/>
</dbReference>
<feature type="domain" description="Microcystin LR degradation protein MlrC N-terminal" evidence="2">
    <location>
        <begin position="9"/>
        <end position="285"/>
    </location>
</feature>
<accession>A0A841FKR2</accession>
<evidence type="ECO:0000313" key="4">
    <source>
        <dbReference type="Proteomes" id="UP000548476"/>
    </source>
</evidence>
<gene>
    <name evidence="3" type="ORF">HNR73_001617</name>
</gene>
<protein>
    <submittedName>
        <fullName evidence="3">Microcystin degradation protein MlrC</fullName>
    </submittedName>
</protein>
<evidence type="ECO:0000259" key="1">
    <source>
        <dbReference type="Pfam" id="PF07171"/>
    </source>
</evidence>
<organism evidence="3 4">
    <name type="scientific">Phytomonospora endophytica</name>
    <dbReference type="NCBI Taxonomy" id="714109"/>
    <lineage>
        <taxon>Bacteria</taxon>
        <taxon>Bacillati</taxon>
        <taxon>Actinomycetota</taxon>
        <taxon>Actinomycetes</taxon>
        <taxon>Micromonosporales</taxon>
        <taxon>Micromonosporaceae</taxon>
        <taxon>Phytomonospora</taxon>
    </lineage>
</organism>
<comment type="caution">
    <text evidence="3">The sequence shown here is derived from an EMBL/GenBank/DDBJ whole genome shotgun (WGS) entry which is preliminary data.</text>
</comment>
<name>A0A841FKR2_9ACTN</name>
<dbReference type="AlphaFoldDB" id="A0A841FKR2"/>
<dbReference type="InterPro" id="IPR015995">
    <property type="entry name" value="MlrC_N"/>
</dbReference>
<feature type="domain" description="Microcystin LR degradation protein MlrC C-terminal" evidence="1">
    <location>
        <begin position="296"/>
        <end position="463"/>
    </location>
</feature>
<evidence type="ECO:0000313" key="3">
    <source>
        <dbReference type="EMBL" id="MBB6033767.1"/>
    </source>
</evidence>
<keyword evidence="4" id="KW-1185">Reference proteome</keyword>
<dbReference type="InterPro" id="IPR009197">
    <property type="entry name" value="MlrC"/>
</dbReference>
<dbReference type="Pfam" id="PF07364">
    <property type="entry name" value="DUF1485"/>
    <property type="match status" value="1"/>
</dbReference>
<proteinExistence type="predicted"/>
<dbReference type="Pfam" id="PF07171">
    <property type="entry name" value="MlrC_C"/>
    <property type="match status" value="1"/>
</dbReference>
<sequence length="489" mass="51190">MITTPKRWRIAVGGIHIESSTFSPHRAGHADFTVVRGEELLGRYKALAEHVEWVPLVHARALPGGAVTAGFYRETSAELIEGLTAAHAEAPLDGVYLDIHGAMSVEDVPDAEGDLAARVRAVVGTGVLVSASMDPHGNVSRRLVDNVDLLTSHRMSPHEDSPLTIQRAQDKLVECLDGGVRPHRAWVTVPVLLPGEKACTRDEPAKGLYGRLPAIEALDGVIDAAIWIGYAWADEPRCRAAVVVSGTDTELIAAKAEELAAAWWAARGDFAFSTTSADADSAISAALAADERPFFISDSGDNPTAGGSGDVPYTLTRLLAHPALAAGEASAIWASCVAPDAMAACVEAGLGAQVTVRVGGDLGYDGGASVELSGEVTSILRGDPTGGDIAVVTSGGVHAVLTARRKPYHYIADFTELGLDPSDVDATVVKIGYLVPDLFDAAKGWIMGLTPGGVDQDIVRLGHVGVERPIFPLDEAMADPDFTPVIIAS</sequence>